<keyword evidence="17 18" id="KW-0436">Ligase</keyword>
<dbReference type="PANTHER" id="PTHR21330">
    <property type="entry name" value="E3 SUMO-PROTEIN LIGASE NSE2"/>
    <property type="match status" value="1"/>
</dbReference>
<dbReference type="PANTHER" id="PTHR21330:SF1">
    <property type="entry name" value="E3 SUMO-PROTEIN LIGASE NSE2"/>
    <property type="match status" value="1"/>
</dbReference>
<keyword evidence="5" id="KW-0808">Transferase</keyword>
<dbReference type="GeneID" id="101848612"/>
<dbReference type="RefSeq" id="XP_005108376.1">
    <property type="nucleotide sequence ID" value="XM_005108319.3"/>
</dbReference>
<evidence type="ECO:0000256" key="5">
    <source>
        <dbReference type="ARBA" id="ARBA00022679"/>
    </source>
</evidence>
<dbReference type="SUPFAM" id="SSF57850">
    <property type="entry name" value="RING/U-box"/>
    <property type="match status" value="1"/>
</dbReference>
<comment type="pathway">
    <text evidence="2">Protein modification; protein sumoylation.</text>
</comment>
<evidence type="ECO:0000256" key="11">
    <source>
        <dbReference type="ARBA" id="ARBA00031731"/>
    </source>
</evidence>
<keyword evidence="7 13" id="KW-0863">Zinc-finger</keyword>
<sequence length="231" mass="26092">MAGRHQTRELDSDLHILEQRILQHIGSGMDSTIDVVSNIAEYCEGDVKLRQDARTIMADYVQMEAEVKQYIAALNHVKSMSSRSEDEVNPRAEFDNKMTQIQSQGDVDVEGHPKFQAMEEQFVNVEDIEAELETLKSNLLGETEDDEVALTQTEVNIKCPYTGKNMVDPVRNTICGHVFDRDGIMGHIRAKKARAKCPVGGCGNTQPIKPEHLVEHTDLKRYIMLLAKQQR</sequence>
<evidence type="ECO:0000256" key="9">
    <source>
        <dbReference type="ARBA" id="ARBA00022833"/>
    </source>
</evidence>
<evidence type="ECO:0000256" key="7">
    <source>
        <dbReference type="ARBA" id="ARBA00022771"/>
    </source>
</evidence>
<dbReference type="PROSITE" id="PS51044">
    <property type="entry name" value="ZF_SP_RING"/>
    <property type="match status" value="1"/>
</dbReference>
<comment type="similarity">
    <text evidence="3">Belongs to the NSE2 family.</text>
</comment>
<dbReference type="InterPro" id="IPR026846">
    <property type="entry name" value="Nse2(Mms21)"/>
</dbReference>
<keyword evidence="16" id="KW-1185">Reference proteome</keyword>
<keyword evidence="6" id="KW-0479">Metal-binding</keyword>
<keyword evidence="10" id="KW-0539">Nucleus</keyword>
<accession>A0ABM0K489</accession>
<proteinExistence type="inferred from homology"/>
<evidence type="ECO:0000256" key="14">
    <source>
        <dbReference type="SAM" id="Coils"/>
    </source>
</evidence>
<evidence type="ECO:0000259" key="15">
    <source>
        <dbReference type="PROSITE" id="PS51044"/>
    </source>
</evidence>
<evidence type="ECO:0000256" key="2">
    <source>
        <dbReference type="ARBA" id="ARBA00004718"/>
    </source>
</evidence>
<keyword evidence="14" id="KW-0175">Coiled coil</keyword>
<comment type="subcellular location">
    <subcellularLocation>
        <location evidence="1">Nucleus</location>
    </subcellularLocation>
</comment>
<evidence type="ECO:0000313" key="18">
    <source>
        <dbReference type="RefSeq" id="XP_005108377.1"/>
    </source>
</evidence>
<evidence type="ECO:0000256" key="10">
    <source>
        <dbReference type="ARBA" id="ARBA00023242"/>
    </source>
</evidence>
<reference evidence="17 18" key="1">
    <citation type="submission" date="2025-05" db="UniProtKB">
        <authorList>
            <consortium name="RefSeq"/>
        </authorList>
    </citation>
    <scope>IDENTIFICATION</scope>
</reference>
<name>A0ABM0K489_APLCA</name>
<dbReference type="CDD" id="cd16651">
    <property type="entry name" value="SPL-RING_NSE2"/>
    <property type="match status" value="1"/>
</dbReference>
<evidence type="ECO:0000256" key="3">
    <source>
        <dbReference type="ARBA" id="ARBA00008212"/>
    </source>
</evidence>
<dbReference type="GO" id="GO:0016874">
    <property type="term" value="F:ligase activity"/>
    <property type="evidence" value="ECO:0007669"/>
    <property type="project" value="UniProtKB-KW"/>
</dbReference>
<evidence type="ECO:0000256" key="13">
    <source>
        <dbReference type="PROSITE-ProRule" id="PRU00452"/>
    </source>
</evidence>
<dbReference type="InterPro" id="IPR004181">
    <property type="entry name" value="Znf_MIZ"/>
</dbReference>
<evidence type="ECO:0000256" key="12">
    <source>
        <dbReference type="ARBA" id="ARBA00032533"/>
    </source>
</evidence>
<gene>
    <name evidence="17 18" type="primary">LOC101848612</name>
</gene>
<feature type="coiled-coil region" evidence="14">
    <location>
        <begin position="118"/>
        <end position="145"/>
    </location>
</feature>
<evidence type="ECO:0000313" key="17">
    <source>
        <dbReference type="RefSeq" id="XP_005108376.1"/>
    </source>
</evidence>
<dbReference type="RefSeq" id="XP_005108377.1">
    <property type="nucleotide sequence ID" value="XM_005108320.3"/>
</dbReference>
<dbReference type="InterPro" id="IPR013083">
    <property type="entry name" value="Znf_RING/FYVE/PHD"/>
</dbReference>
<protein>
    <recommendedName>
        <fullName evidence="4">E3 SUMO-protein ligase NSE2</fullName>
    </recommendedName>
    <alternativeName>
        <fullName evidence="11">E3 SUMO-protein transferase NSE2</fullName>
    </alternativeName>
    <alternativeName>
        <fullName evidence="12">Non-structural maintenance of chromosomes element 2 homolog</fullName>
    </alternativeName>
</protein>
<evidence type="ECO:0000313" key="16">
    <source>
        <dbReference type="Proteomes" id="UP000694888"/>
    </source>
</evidence>
<evidence type="ECO:0000256" key="8">
    <source>
        <dbReference type="ARBA" id="ARBA00022786"/>
    </source>
</evidence>
<dbReference type="Proteomes" id="UP000694888">
    <property type="component" value="Unplaced"/>
</dbReference>
<evidence type="ECO:0000256" key="1">
    <source>
        <dbReference type="ARBA" id="ARBA00004123"/>
    </source>
</evidence>
<organism evidence="16 17">
    <name type="scientific">Aplysia californica</name>
    <name type="common">California sea hare</name>
    <dbReference type="NCBI Taxonomy" id="6500"/>
    <lineage>
        <taxon>Eukaryota</taxon>
        <taxon>Metazoa</taxon>
        <taxon>Spiralia</taxon>
        <taxon>Lophotrochozoa</taxon>
        <taxon>Mollusca</taxon>
        <taxon>Gastropoda</taxon>
        <taxon>Heterobranchia</taxon>
        <taxon>Euthyneura</taxon>
        <taxon>Tectipleura</taxon>
        <taxon>Aplysiida</taxon>
        <taxon>Aplysioidea</taxon>
        <taxon>Aplysiidae</taxon>
        <taxon>Aplysia</taxon>
    </lineage>
</organism>
<keyword evidence="9" id="KW-0862">Zinc</keyword>
<evidence type="ECO:0000256" key="4">
    <source>
        <dbReference type="ARBA" id="ARBA00020923"/>
    </source>
</evidence>
<evidence type="ECO:0000256" key="6">
    <source>
        <dbReference type="ARBA" id="ARBA00022723"/>
    </source>
</evidence>
<keyword evidence="8" id="KW-0833">Ubl conjugation pathway</keyword>
<dbReference type="Pfam" id="PF11789">
    <property type="entry name" value="zf-Nse"/>
    <property type="match status" value="1"/>
</dbReference>
<dbReference type="Gene3D" id="3.30.40.10">
    <property type="entry name" value="Zinc/RING finger domain, C3HC4 (zinc finger)"/>
    <property type="match status" value="1"/>
</dbReference>
<feature type="domain" description="SP-RING-type" evidence="15">
    <location>
        <begin position="144"/>
        <end position="228"/>
    </location>
</feature>